<reference evidence="4" key="1">
    <citation type="submission" date="2019-02" db="EMBL/GenBank/DDBJ databases">
        <authorList>
            <person name="Gruber-Vodicka R. H."/>
            <person name="Seah K. B. B."/>
        </authorList>
    </citation>
    <scope>NUCLEOTIDE SEQUENCE</scope>
    <source>
        <strain evidence="4">BECK_S313</strain>
    </source>
</reference>
<dbReference type="GO" id="GO:0031956">
    <property type="term" value="F:medium-chain fatty acid-CoA ligase activity"/>
    <property type="evidence" value="ECO:0007669"/>
    <property type="project" value="TreeGrafter"/>
</dbReference>
<dbReference type="PANTHER" id="PTHR43201:SF5">
    <property type="entry name" value="MEDIUM-CHAIN ACYL-COA LIGASE ACSF2, MITOCHONDRIAL"/>
    <property type="match status" value="1"/>
</dbReference>
<comment type="similarity">
    <text evidence="1">Belongs to the ATP-dependent AMP-binding enzyme family.</text>
</comment>
<dbReference type="AlphaFoldDB" id="A0A450W7Z7"/>
<organism evidence="4">
    <name type="scientific">Candidatus Kentrum sp. LPFa</name>
    <dbReference type="NCBI Taxonomy" id="2126335"/>
    <lineage>
        <taxon>Bacteria</taxon>
        <taxon>Pseudomonadati</taxon>
        <taxon>Pseudomonadota</taxon>
        <taxon>Gammaproteobacteria</taxon>
        <taxon>Candidatus Kentrum</taxon>
    </lineage>
</organism>
<gene>
    <name evidence="4" type="ORF">BECKLPF1236B_GA0070989_104410</name>
</gene>
<keyword evidence="2" id="KW-0436">Ligase</keyword>
<dbReference type="EMBL" id="CAADFK010000044">
    <property type="protein sequence ID" value="VFK13172.1"/>
    <property type="molecule type" value="Genomic_DNA"/>
</dbReference>
<feature type="domain" description="AMP-dependent synthetase/ligase" evidence="3">
    <location>
        <begin position="11"/>
        <end position="222"/>
    </location>
</feature>
<dbReference type="SUPFAM" id="SSF56801">
    <property type="entry name" value="Acetyl-CoA synthetase-like"/>
    <property type="match status" value="1"/>
</dbReference>
<dbReference type="Pfam" id="PF00501">
    <property type="entry name" value="AMP-binding"/>
    <property type="match status" value="1"/>
</dbReference>
<dbReference type="PANTHER" id="PTHR43201">
    <property type="entry name" value="ACYL-COA SYNTHETASE"/>
    <property type="match status" value="1"/>
</dbReference>
<dbReference type="InterPro" id="IPR000873">
    <property type="entry name" value="AMP-dep_synth/lig_dom"/>
</dbReference>
<accession>A0A450W7Z7</accession>
<proteinExistence type="inferred from homology"/>
<name>A0A450W7Z7_9GAMM</name>
<dbReference type="GO" id="GO:0006631">
    <property type="term" value="P:fatty acid metabolic process"/>
    <property type="evidence" value="ECO:0007669"/>
    <property type="project" value="TreeGrafter"/>
</dbReference>
<protein>
    <submittedName>
        <fullName evidence="4">AMP-binding enzyme</fullName>
    </submittedName>
</protein>
<sequence>MTDLFHWTDRKTLVRPFFLSPDGDLTYGDLLRLVGRWRGFIRSRQYAKPTRVALAMADPLHTIAATLALWCEGHIVCPLHLHWSGEARAHLLETLGVNVCIAEPPEPDSMNDVAEPPEIGLSQHALAMLLYTSGSCAAPKGCCLTLAALLGNASASLRNMPLGIGDVWLLSLPLFHVGGWGLVLRTLLSGSALALPARNAPIPAGVTHVSCVPTQLARWFKQVSICPVSRPSWWGARPFPGYWWSARCIEIYRFSLPTAAPKWPPKSAPLARMSAMTSNHYRPPVMCSRGIRYTSPKHARFSCAVRVLRWAIGKMARSSTFAMPRVGIEVAISGTSTRRGDSVFSGARTTSSSLAARTYNRKEWKALYWNRASCRAAW</sequence>
<evidence type="ECO:0000256" key="2">
    <source>
        <dbReference type="ARBA" id="ARBA00022598"/>
    </source>
</evidence>
<dbReference type="Gene3D" id="3.40.50.12780">
    <property type="entry name" value="N-terminal domain of ligase-like"/>
    <property type="match status" value="1"/>
</dbReference>
<evidence type="ECO:0000256" key="1">
    <source>
        <dbReference type="ARBA" id="ARBA00006432"/>
    </source>
</evidence>
<dbReference type="InterPro" id="IPR042099">
    <property type="entry name" value="ANL_N_sf"/>
</dbReference>
<evidence type="ECO:0000259" key="3">
    <source>
        <dbReference type="Pfam" id="PF00501"/>
    </source>
</evidence>
<evidence type="ECO:0000313" key="4">
    <source>
        <dbReference type="EMBL" id="VFK13172.1"/>
    </source>
</evidence>